<dbReference type="PROSITE" id="PS50110">
    <property type="entry name" value="RESPONSE_REGULATORY"/>
    <property type="match status" value="1"/>
</dbReference>
<dbReference type="EMBL" id="JBHSBU010000001">
    <property type="protein sequence ID" value="MFC4157895.1"/>
    <property type="molecule type" value="Genomic_DNA"/>
</dbReference>
<evidence type="ECO:0000313" key="8">
    <source>
        <dbReference type="Proteomes" id="UP001595791"/>
    </source>
</evidence>
<reference evidence="8" key="1">
    <citation type="journal article" date="2019" name="Int. J. Syst. Evol. Microbiol.">
        <title>The Global Catalogue of Microorganisms (GCM) 10K type strain sequencing project: providing services to taxonomists for standard genome sequencing and annotation.</title>
        <authorList>
            <consortium name="The Broad Institute Genomics Platform"/>
            <consortium name="The Broad Institute Genome Sequencing Center for Infectious Disease"/>
            <person name="Wu L."/>
            <person name="Ma J."/>
        </authorList>
    </citation>
    <scope>NUCLEOTIDE SEQUENCE [LARGE SCALE GENOMIC DNA]</scope>
    <source>
        <strain evidence="8">LMG 29894</strain>
    </source>
</reference>
<name>A0ABV8MKV9_9NEIS</name>
<dbReference type="SMART" id="SM00421">
    <property type="entry name" value="HTH_LUXR"/>
    <property type="match status" value="1"/>
</dbReference>
<dbReference type="PROSITE" id="PS50043">
    <property type="entry name" value="HTH_LUXR_2"/>
    <property type="match status" value="1"/>
</dbReference>
<keyword evidence="2" id="KW-0238">DNA-binding</keyword>
<dbReference type="Proteomes" id="UP001595791">
    <property type="component" value="Unassembled WGS sequence"/>
</dbReference>
<organism evidence="7 8">
    <name type="scientific">Chitinimonas lacunae</name>
    <dbReference type="NCBI Taxonomy" id="1963018"/>
    <lineage>
        <taxon>Bacteria</taxon>
        <taxon>Pseudomonadati</taxon>
        <taxon>Pseudomonadota</taxon>
        <taxon>Betaproteobacteria</taxon>
        <taxon>Neisseriales</taxon>
        <taxon>Chitinibacteraceae</taxon>
        <taxon>Chitinimonas</taxon>
    </lineage>
</organism>
<feature type="domain" description="HTH luxR-type" evidence="5">
    <location>
        <begin position="137"/>
        <end position="202"/>
    </location>
</feature>
<proteinExistence type="predicted"/>
<keyword evidence="3" id="KW-0804">Transcription</keyword>
<protein>
    <submittedName>
        <fullName evidence="7">Response regulator transcription factor</fullName>
    </submittedName>
</protein>
<dbReference type="Pfam" id="PF00196">
    <property type="entry name" value="GerE"/>
    <property type="match status" value="1"/>
</dbReference>
<keyword evidence="8" id="KW-1185">Reference proteome</keyword>
<dbReference type="Gene3D" id="3.40.50.2300">
    <property type="match status" value="1"/>
</dbReference>
<comment type="caution">
    <text evidence="7">The sequence shown here is derived from an EMBL/GenBank/DDBJ whole genome shotgun (WGS) entry which is preliminary data.</text>
</comment>
<evidence type="ECO:0000256" key="3">
    <source>
        <dbReference type="ARBA" id="ARBA00023163"/>
    </source>
</evidence>
<keyword evidence="1" id="KW-0805">Transcription regulation</keyword>
<evidence type="ECO:0000256" key="1">
    <source>
        <dbReference type="ARBA" id="ARBA00023015"/>
    </source>
</evidence>
<dbReference type="InterPro" id="IPR011006">
    <property type="entry name" value="CheY-like_superfamily"/>
</dbReference>
<gene>
    <name evidence="7" type="ORF">ACFOW7_00860</name>
</gene>
<dbReference type="PRINTS" id="PR00038">
    <property type="entry name" value="HTHLUXR"/>
</dbReference>
<dbReference type="PANTHER" id="PTHR44688:SF16">
    <property type="entry name" value="DNA-BINDING TRANSCRIPTIONAL ACTIVATOR DEVR_DOSR"/>
    <property type="match status" value="1"/>
</dbReference>
<dbReference type="InterPro" id="IPR001789">
    <property type="entry name" value="Sig_transdc_resp-reg_receiver"/>
</dbReference>
<keyword evidence="4" id="KW-0597">Phosphoprotein</keyword>
<dbReference type="SUPFAM" id="SSF52172">
    <property type="entry name" value="CheY-like"/>
    <property type="match status" value="1"/>
</dbReference>
<dbReference type="Pfam" id="PF00072">
    <property type="entry name" value="Response_reg"/>
    <property type="match status" value="1"/>
</dbReference>
<feature type="domain" description="Response regulatory" evidence="6">
    <location>
        <begin position="7"/>
        <end position="121"/>
    </location>
</feature>
<dbReference type="InterPro" id="IPR036388">
    <property type="entry name" value="WH-like_DNA-bd_sf"/>
</dbReference>
<dbReference type="SUPFAM" id="SSF46894">
    <property type="entry name" value="C-terminal effector domain of the bipartite response regulators"/>
    <property type="match status" value="1"/>
</dbReference>
<dbReference type="Gene3D" id="1.10.10.10">
    <property type="entry name" value="Winged helix-like DNA-binding domain superfamily/Winged helix DNA-binding domain"/>
    <property type="match status" value="1"/>
</dbReference>
<evidence type="ECO:0000313" key="7">
    <source>
        <dbReference type="EMBL" id="MFC4157895.1"/>
    </source>
</evidence>
<feature type="modified residue" description="4-aspartylphosphate" evidence="4">
    <location>
        <position position="56"/>
    </location>
</feature>
<evidence type="ECO:0000256" key="2">
    <source>
        <dbReference type="ARBA" id="ARBA00023125"/>
    </source>
</evidence>
<evidence type="ECO:0000259" key="6">
    <source>
        <dbReference type="PROSITE" id="PS50110"/>
    </source>
</evidence>
<dbReference type="SMART" id="SM00448">
    <property type="entry name" value="REC"/>
    <property type="match status" value="1"/>
</dbReference>
<dbReference type="InterPro" id="IPR016032">
    <property type="entry name" value="Sig_transdc_resp-reg_C-effctor"/>
</dbReference>
<dbReference type="RefSeq" id="WP_378160023.1">
    <property type="nucleotide sequence ID" value="NZ_JBHSBU010000001.1"/>
</dbReference>
<accession>A0ABV8MKV9</accession>
<dbReference type="InterPro" id="IPR000792">
    <property type="entry name" value="Tscrpt_reg_LuxR_C"/>
</dbReference>
<evidence type="ECO:0000259" key="5">
    <source>
        <dbReference type="PROSITE" id="PS50043"/>
    </source>
</evidence>
<dbReference type="PANTHER" id="PTHR44688">
    <property type="entry name" value="DNA-BINDING TRANSCRIPTIONAL ACTIVATOR DEVR_DOSR"/>
    <property type="match status" value="1"/>
</dbReference>
<evidence type="ECO:0000256" key="4">
    <source>
        <dbReference type="PROSITE-ProRule" id="PRU00169"/>
    </source>
</evidence>
<sequence length="205" mass="23278">MARVEEYVVVVDDDPAVREALCLMLRSLKIPVESYGSAVDFLLGYCSQPCACLVLDIRLPDISGLELQRRLNQRRANIPIVFITGHGDVPLAVEAMRQGAVDFLQKPLQEHELLERVQHCIASFRAQRAERMSRETIAARVACLTPREREVFELILEGRRSKQIADLMGLSLKTVEEYRSKVLHKMHVTSTPELIREIASTRITQ</sequence>
<dbReference type="CDD" id="cd06170">
    <property type="entry name" value="LuxR_C_like"/>
    <property type="match status" value="1"/>
</dbReference>